<sequence length="485" mass="53467">MTKSIDIKEAYTQAGQGHLFMFWDELSEDEQNSFLEQLSKLSNPSKFISEVSQAIQFSANNSKSRKLSPLPASCYTSNLDVDSKTSLHWTEFGFEQLKQNKVGIILMAGGQGTRLGSSAPKGCYDVGLPSHKSLFQIQAERIVRLKQLTESKFGLASGSVSVPLYVMTSGPTRVATETFFSEHGYFGLDKADVTFFNQGVLPAVSLDGKKLLLDSKNSIVESPDGNGGLYKALADNKIIEDFKRRGIEHIHMYCVDNILVKVGDPEFIGYSALRNCDVATKVVRKRDANESVGLVVLNEATNSPCVVEYSEISKDLSEMTEADGKLRFRAANIVNHYYNVDFLNKMVPQWILSRKDLPYHIAKKKIGVLDTVSGKFVKPTEPNGIKMEQFIFDVFPGVSLDKFGCLEVERNDEFSPLKNGPDVANDSPISCKSNFLKRSTAWVVANGGILETEDSLVEVSPLTSYGGEGLKNLVAGKTFKNGDIL</sequence>
<evidence type="ECO:0000313" key="7">
    <source>
        <dbReference type="EMBL" id="GMG20838.1"/>
    </source>
</evidence>
<dbReference type="InterPro" id="IPR002618">
    <property type="entry name" value="UDPGP_fam"/>
</dbReference>
<dbReference type="Pfam" id="PF01704">
    <property type="entry name" value="UDPGP"/>
    <property type="match status" value="1"/>
</dbReference>
<dbReference type="PANTHER" id="PTHR11952">
    <property type="entry name" value="UDP- GLUCOSE PYROPHOSPHORYLASE"/>
    <property type="match status" value="1"/>
</dbReference>
<keyword evidence="8" id="KW-1185">Reference proteome</keyword>
<dbReference type="Gene3D" id="3.90.550.10">
    <property type="entry name" value="Spore Coat Polysaccharide Biosynthesis Protein SpsA, Chain A"/>
    <property type="match status" value="1"/>
</dbReference>
<evidence type="ECO:0000256" key="3">
    <source>
        <dbReference type="ARBA" id="ARBA00012457"/>
    </source>
</evidence>
<evidence type="ECO:0000256" key="1">
    <source>
        <dbReference type="ARBA" id="ARBA00005208"/>
    </source>
</evidence>
<proteinExistence type="inferred from homology"/>
<evidence type="ECO:0000256" key="6">
    <source>
        <dbReference type="ARBA" id="ARBA00048493"/>
    </source>
</evidence>
<dbReference type="GO" id="GO:0006048">
    <property type="term" value="P:UDP-N-acetylglucosamine biosynthetic process"/>
    <property type="evidence" value="ECO:0007669"/>
    <property type="project" value="TreeGrafter"/>
</dbReference>
<dbReference type="SUPFAM" id="SSF53448">
    <property type="entry name" value="Nucleotide-diphospho-sugar transferases"/>
    <property type="match status" value="1"/>
</dbReference>
<comment type="pathway">
    <text evidence="1">Nucleotide-sugar biosynthesis; UDP-N-acetyl-alpha-D-glucosamine biosynthesis; UDP-N-acetyl-alpha-D-glucosamine from N-acetyl-alpha-D-glucosamine 1-phosphate: step 1/1.</text>
</comment>
<dbReference type="Gene3D" id="2.10.10.100">
    <property type="match status" value="1"/>
</dbReference>
<name>A0A9W6YUU3_AMBMO</name>
<dbReference type="EC" id="2.7.7.23" evidence="3"/>
<comment type="similarity">
    <text evidence="2">Belongs to the UDPGP type 1 family.</text>
</comment>
<evidence type="ECO:0000256" key="2">
    <source>
        <dbReference type="ARBA" id="ARBA00010401"/>
    </source>
</evidence>
<dbReference type="Proteomes" id="UP001165063">
    <property type="component" value="Unassembled WGS sequence"/>
</dbReference>
<dbReference type="InterPro" id="IPR029044">
    <property type="entry name" value="Nucleotide-diphossugar_trans"/>
</dbReference>
<evidence type="ECO:0000256" key="5">
    <source>
        <dbReference type="ARBA" id="ARBA00022695"/>
    </source>
</evidence>
<keyword evidence="4" id="KW-0808">Transferase</keyword>
<dbReference type="OrthoDB" id="532420at2759"/>
<keyword evidence="5" id="KW-0548">Nucleotidyltransferase</keyword>
<organism evidence="7 8">
    <name type="scientific">Ambrosiozyma monospora</name>
    <name type="common">Yeast</name>
    <name type="synonym">Endomycopsis monosporus</name>
    <dbReference type="NCBI Taxonomy" id="43982"/>
    <lineage>
        <taxon>Eukaryota</taxon>
        <taxon>Fungi</taxon>
        <taxon>Dikarya</taxon>
        <taxon>Ascomycota</taxon>
        <taxon>Saccharomycotina</taxon>
        <taxon>Pichiomycetes</taxon>
        <taxon>Pichiales</taxon>
        <taxon>Pichiaceae</taxon>
        <taxon>Ambrosiozyma</taxon>
    </lineage>
</organism>
<dbReference type="PANTHER" id="PTHR11952:SF2">
    <property type="entry name" value="LD24639P"/>
    <property type="match status" value="1"/>
</dbReference>
<dbReference type="EMBL" id="BSXU01000482">
    <property type="protein sequence ID" value="GMG20838.1"/>
    <property type="molecule type" value="Genomic_DNA"/>
</dbReference>
<comment type="caution">
    <text evidence="7">The sequence shown here is derived from an EMBL/GenBank/DDBJ whole genome shotgun (WGS) entry which is preliminary data.</text>
</comment>
<reference evidence="7" key="1">
    <citation type="submission" date="2023-04" db="EMBL/GenBank/DDBJ databases">
        <title>Ambrosiozyma monospora NBRC 1965.</title>
        <authorList>
            <person name="Ichikawa N."/>
            <person name="Sato H."/>
            <person name="Tonouchi N."/>
        </authorList>
    </citation>
    <scope>NUCLEOTIDE SEQUENCE</scope>
    <source>
        <strain evidence="7">NBRC 1965</strain>
    </source>
</reference>
<dbReference type="FunFam" id="3.90.550.10:FF:000075">
    <property type="entry name" value="Probable UDP-N-acetylglucosamine pyrophosphorylase"/>
    <property type="match status" value="1"/>
</dbReference>
<accession>A0A9W6YUU3</accession>
<evidence type="ECO:0000313" key="8">
    <source>
        <dbReference type="Proteomes" id="UP001165063"/>
    </source>
</evidence>
<comment type="catalytic activity">
    <reaction evidence="6">
        <text>N-acetyl-alpha-D-glucosamine 1-phosphate + UTP + H(+) = UDP-N-acetyl-alpha-D-glucosamine + diphosphate</text>
        <dbReference type="Rhea" id="RHEA:13509"/>
        <dbReference type="ChEBI" id="CHEBI:15378"/>
        <dbReference type="ChEBI" id="CHEBI:33019"/>
        <dbReference type="ChEBI" id="CHEBI:46398"/>
        <dbReference type="ChEBI" id="CHEBI:57705"/>
        <dbReference type="ChEBI" id="CHEBI:57776"/>
        <dbReference type="EC" id="2.7.7.23"/>
    </reaction>
</comment>
<dbReference type="GO" id="GO:0003977">
    <property type="term" value="F:UDP-N-acetylglucosamine diphosphorylase activity"/>
    <property type="evidence" value="ECO:0007669"/>
    <property type="project" value="UniProtKB-EC"/>
</dbReference>
<dbReference type="InterPro" id="IPR039741">
    <property type="entry name" value="UDP-sugar_pyrophosphorylase"/>
</dbReference>
<protein>
    <recommendedName>
        <fullName evidence="3">UDP-N-acetylglucosamine diphosphorylase</fullName>
        <ecNumber evidence="3">2.7.7.23</ecNumber>
    </recommendedName>
</protein>
<dbReference type="CDD" id="cd04193">
    <property type="entry name" value="UDPGlcNAc_PPase"/>
    <property type="match status" value="1"/>
</dbReference>
<dbReference type="AlphaFoldDB" id="A0A9W6YUU3"/>
<gene>
    <name evidence="7" type="ORF">Amon01_000153300</name>
</gene>
<evidence type="ECO:0000256" key="4">
    <source>
        <dbReference type="ARBA" id="ARBA00022679"/>
    </source>
</evidence>